<comment type="caution">
    <text evidence="2">The sequence shown here is derived from an EMBL/GenBank/DDBJ whole genome shotgun (WGS) entry which is preliminary data.</text>
</comment>
<accession>A0ABR7KY09</accession>
<protein>
    <submittedName>
        <fullName evidence="2">Uncharacterized protein</fullName>
    </submittedName>
</protein>
<organism evidence="2 3">
    <name type="scientific">Pedobacter fastidiosus</name>
    <dbReference type="NCBI Taxonomy" id="2765361"/>
    <lineage>
        <taxon>Bacteria</taxon>
        <taxon>Pseudomonadati</taxon>
        <taxon>Bacteroidota</taxon>
        <taxon>Sphingobacteriia</taxon>
        <taxon>Sphingobacteriales</taxon>
        <taxon>Sphingobacteriaceae</taxon>
        <taxon>Pedobacter</taxon>
    </lineage>
</organism>
<dbReference type="Proteomes" id="UP000652755">
    <property type="component" value="Unassembled WGS sequence"/>
</dbReference>
<evidence type="ECO:0000313" key="3">
    <source>
        <dbReference type="Proteomes" id="UP000652755"/>
    </source>
</evidence>
<keyword evidence="1" id="KW-0175">Coiled coil</keyword>
<dbReference type="RefSeq" id="WP_187073116.1">
    <property type="nucleotide sequence ID" value="NZ_JACRYL010000025.1"/>
</dbReference>
<name>A0ABR7KY09_9SPHI</name>
<feature type="coiled-coil region" evidence="1">
    <location>
        <begin position="7"/>
        <end position="61"/>
    </location>
</feature>
<sequence length="108" mass="12395">MGVKGINKKSHQNLIEALDRLEEIQRNNGLPSDAQQIALFKDELNQLLEHYEAILEEVIMQVATYDRLAMQIKLQFVNRKLRTLKNIVPKGTESFSKLKKCISLLNAC</sequence>
<dbReference type="EMBL" id="JACRYL010000025">
    <property type="protein sequence ID" value="MBC6112700.1"/>
    <property type="molecule type" value="Genomic_DNA"/>
</dbReference>
<reference evidence="2 3" key="1">
    <citation type="submission" date="2020-08" db="EMBL/GenBank/DDBJ databases">
        <authorList>
            <person name="Sun Q."/>
            <person name="Inoue M."/>
        </authorList>
    </citation>
    <scope>NUCLEOTIDE SEQUENCE [LARGE SCALE GENOMIC DNA]</scope>
    <source>
        <strain evidence="2 3">CCM 8938</strain>
    </source>
</reference>
<gene>
    <name evidence="2" type="ORF">H7U22_19935</name>
</gene>
<evidence type="ECO:0000256" key="1">
    <source>
        <dbReference type="SAM" id="Coils"/>
    </source>
</evidence>
<proteinExistence type="predicted"/>
<keyword evidence="3" id="KW-1185">Reference proteome</keyword>
<evidence type="ECO:0000313" key="2">
    <source>
        <dbReference type="EMBL" id="MBC6112700.1"/>
    </source>
</evidence>